<dbReference type="InterPro" id="IPR012545">
    <property type="entry name" value="DUF1697"/>
</dbReference>
<dbReference type="Proteomes" id="UP000754710">
    <property type="component" value="Unassembled WGS sequence"/>
</dbReference>
<evidence type="ECO:0000313" key="1">
    <source>
        <dbReference type="EMBL" id="MBY9076547.1"/>
    </source>
</evidence>
<accession>A0ABS7RND4</accession>
<evidence type="ECO:0000313" key="2">
    <source>
        <dbReference type="Proteomes" id="UP000754710"/>
    </source>
</evidence>
<proteinExistence type="predicted"/>
<dbReference type="PIRSF" id="PIRSF008502">
    <property type="entry name" value="UCP008502"/>
    <property type="match status" value="1"/>
</dbReference>
<keyword evidence="2" id="KW-1185">Reference proteome</keyword>
<dbReference type="RefSeq" id="WP_221026344.1">
    <property type="nucleotide sequence ID" value="NZ_JAIEZQ010000003.1"/>
</dbReference>
<protein>
    <submittedName>
        <fullName evidence="1">DUF1697 domain-containing protein</fullName>
    </submittedName>
</protein>
<sequence>MPTFVTLLRAINVGARMYKMADLRTCLADSGLRDVETYIQTGNVRFTTSLRSRSKVEQHVEQALAAGCGFDVPAIVLTPAELRRVYDDAMALPSPLPGEPRRYVTFLKSDPPEGAVGPIDAWDYDGERARVVGRAVHVWLTKSSHEAKFSNARFERSLGVATTRDLKVVATLAERWGE</sequence>
<dbReference type="SUPFAM" id="SSF160379">
    <property type="entry name" value="SP0830-like"/>
    <property type="match status" value="1"/>
</dbReference>
<dbReference type="Gene3D" id="3.30.70.1280">
    <property type="entry name" value="SP0830-like domains"/>
    <property type="match status" value="1"/>
</dbReference>
<gene>
    <name evidence="1" type="ORF">K1X13_17060</name>
</gene>
<dbReference type="Pfam" id="PF08002">
    <property type="entry name" value="DUF1697"/>
    <property type="match status" value="1"/>
</dbReference>
<dbReference type="PANTHER" id="PTHR36439">
    <property type="entry name" value="BLL4334 PROTEIN"/>
    <property type="match status" value="1"/>
</dbReference>
<organism evidence="1 2">
    <name type="scientific">Nocardioides jiangsuensis</name>
    <dbReference type="NCBI Taxonomy" id="2866161"/>
    <lineage>
        <taxon>Bacteria</taxon>
        <taxon>Bacillati</taxon>
        <taxon>Actinomycetota</taxon>
        <taxon>Actinomycetes</taxon>
        <taxon>Propionibacteriales</taxon>
        <taxon>Nocardioidaceae</taxon>
        <taxon>Nocardioides</taxon>
    </lineage>
</organism>
<reference evidence="1 2" key="1">
    <citation type="submission" date="2021-08" db="EMBL/GenBank/DDBJ databases">
        <title>Nocardioides bacterium WL0053 sp. nov., isolated from the sediment.</title>
        <authorList>
            <person name="Wang L."/>
            <person name="Zhang D."/>
            <person name="Zhang A."/>
        </authorList>
    </citation>
    <scope>NUCLEOTIDE SEQUENCE [LARGE SCALE GENOMIC DNA]</scope>
    <source>
        <strain evidence="1 2">WL0053</strain>
    </source>
</reference>
<dbReference type="PANTHER" id="PTHR36439:SF1">
    <property type="entry name" value="DUF1697 DOMAIN-CONTAINING PROTEIN"/>
    <property type="match status" value="1"/>
</dbReference>
<dbReference type="EMBL" id="JAIEZQ010000003">
    <property type="protein sequence ID" value="MBY9076547.1"/>
    <property type="molecule type" value="Genomic_DNA"/>
</dbReference>
<name>A0ABS7RND4_9ACTN</name>
<comment type="caution">
    <text evidence="1">The sequence shown here is derived from an EMBL/GenBank/DDBJ whole genome shotgun (WGS) entry which is preliminary data.</text>
</comment>